<keyword evidence="7" id="KW-1278">Translocase</keyword>
<dbReference type="PROSITE" id="PS00211">
    <property type="entry name" value="ABC_TRANSPORTER_1"/>
    <property type="match status" value="1"/>
</dbReference>
<dbReference type="FunFam" id="3.40.50.300:FF:000589">
    <property type="entry name" value="ABC transporter, ATP-binding subunit"/>
    <property type="match status" value="1"/>
</dbReference>
<sequence>MRAHEGAASLVCMTDTAIAVSGLRKTYGELVAVADLDLEIRRGEVFALLGPNGAGKSTTVEILEGFRKRTAGDVTVLGEDPQHADRAFRERIGVMLQTTSGRSFLSAREALHHAAKLYPHARGVDDTLAAVGLEAKANVKPQLLSGGQRRRLDVALAVIGRPELVFLDEPTTGFDPEARRQFWRLIESLKDDGTTIVLTTHYLDEADYLADRIGIIAQGSLVALDTPAGLRARATGAQVSWTEAGEPRTESTTTPSAFLRTLLSRHDGEIQHLEVRHPSLEDVYLDLVGLDQPALAQEAS</sequence>
<proteinExistence type="inferred from homology"/>
<evidence type="ECO:0000256" key="6">
    <source>
        <dbReference type="ARBA" id="ARBA00022840"/>
    </source>
</evidence>
<keyword evidence="3" id="KW-0813">Transport</keyword>
<evidence type="ECO:0000256" key="2">
    <source>
        <dbReference type="ARBA" id="ARBA00005417"/>
    </source>
</evidence>
<keyword evidence="9" id="KW-0046">Antibiotic resistance</keyword>
<dbReference type="Pfam" id="PF00005">
    <property type="entry name" value="ABC_tran"/>
    <property type="match status" value="1"/>
</dbReference>
<dbReference type="GO" id="GO:0046677">
    <property type="term" value="P:response to antibiotic"/>
    <property type="evidence" value="ECO:0007669"/>
    <property type="project" value="UniProtKB-KW"/>
</dbReference>
<dbReference type="InterPro" id="IPR027417">
    <property type="entry name" value="P-loop_NTPase"/>
</dbReference>
<dbReference type="InterPro" id="IPR017871">
    <property type="entry name" value="ABC_transporter-like_CS"/>
</dbReference>
<keyword evidence="6" id="KW-0067">ATP-binding</keyword>
<dbReference type="InterPro" id="IPR003593">
    <property type="entry name" value="AAA+_ATPase"/>
</dbReference>
<accession>A0A919UGW7</accession>
<dbReference type="InterPro" id="IPR050763">
    <property type="entry name" value="ABC_transporter_ATP-binding"/>
</dbReference>
<dbReference type="InterPro" id="IPR003439">
    <property type="entry name" value="ABC_transporter-like_ATP-bd"/>
</dbReference>
<evidence type="ECO:0000256" key="5">
    <source>
        <dbReference type="ARBA" id="ARBA00022741"/>
    </source>
</evidence>
<dbReference type="GO" id="GO:0016887">
    <property type="term" value="F:ATP hydrolysis activity"/>
    <property type="evidence" value="ECO:0007669"/>
    <property type="project" value="InterPro"/>
</dbReference>
<evidence type="ECO:0000256" key="1">
    <source>
        <dbReference type="ARBA" id="ARBA00004202"/>
    </source>
</evidence>
<dbReference type="SUPFAM" id="SSF52540">
    <property type="entry name" value="P-loop containing nucleoside triphosphate hydrolases"/>
    <property type="match status" value="1"/>
</dbReference>
<dbReference type="GO" id="GO:0005524">
    <property type="term" value="F:ATP binding"/>
    <property type="evidence" value="ECO:0007669"/>
    <property type="project" value="UniProtKB-KW"/>
</dbReference>
<evidence type="ECO:0000256" key="7">
    <source>
        <dbReference type="ARBA" id="ARBA00022967"/>
    </source>
</evidence>
<evidence type="ECO:0000313" key="11">
    <source>
        <dbReference type="EMBL" id="GIG54849.1"/>
    </source>
</evidence>
<dbReference type="Gene3D" id="3.40.50.300">
    <property type="entry name" value="P-loop containing nucleotide triphosphate hydrolases"/>
    <property type="match status" value="1"/>
</dbReference>
<organism evidence="11 12">
    <name type="scientific">Demequina activiva</name>
    <dbReference type="NCBI Taxonomy" id="1582364"/>
    <lineage>
        <taxon>Bacteria</taxon>
        <taxon>Bacillati</taxon>
        <taxon>Actinomycetota</taxon>
        <taxon>Actinomycetes</taxon>
        <taxon>Micrococcales</taxon>
        <taxon>Demequinaceae</taxon>
        <taxon>Demequina</taxon>
    </lineage>
</organism>
<dbReference type="PANTHER" id="PTHR42711">
    <property type="entry name" value="ABC TRANSPORTER ATP-BINDING PROTEIN"/>
    <property type="match status" value="1"/>
</dbReference>
<dbReference type="EMBL" id="BONR01000003">
    <property type="protein sequence ID" value="GIG54849.1"/>
    <property type="molecule type" value="Genomic_DNA"/>
</dbReference>
<keyword evidence="4" id="KW-1003">Cell membrane</keyword>
<evidence type="ECO:0000256" key="3">
    <source>
        <dbReference type="ARBA" id="ARBA00022448"/>
    </source>
</evidence>
<gene>
    <name evidence="11" type="ORF">Dac01nite_16010</name>
</gene>
<dbReference type="PROSITE" id="PS50893">
    <property type="entry name" value="ABC_TRANSPORTER_2"/>
    <property type="match status" value="1"/>
</dbReference>
<dbReference type="GO" id="GO:0005886">
    <property type="term" value="C:plasma membrane"/>
    <property type="evidence" value="ECO:0007669"/>
    <property type="project" value="UniProtKB-SubCell"/>
</dbReference>
<keyword evidence="12" id="KW-1185">Reference proteome</keyword>
<evidence type="ECO:0000313" key="12">
    <source>
        <dbReference type="Proteomes" id="UP000652354"/>
    </source>
</evidence>
<evidence type="ECO:0000259" key="10">
    <source>
        <dbReference type="PROSITE" id="PS50893"/>
    </source>
</evidence>
<dbReference type="SMART" id="SM00382">
    <property type="entry name" value="AAA"/>
    <property type="match status" value="1"/>
</dbReference>
<evidence type="ECO:0000256" key="9">
    <source>
        <dbReference type="ARBA" id="ARBA00023251"/>
    </source>
</evidence>
<feature type="domain" description="ABC transporter" evidence="10">
    <location>
        <begin position="18"/>
        <end position="243"/>
    </location>
</feature>
<name>A0A919UGW7_9MICO</name>
<comment type="similarity">
    <text evidence="2">Belongs to the ABC transporter superfamily.</text>
</comment>
<comment type="caution">
    <text evidence="11">The sequence shown here is derived from an EMBL/GenBank/DDBJ whole genome shotgun (WGS) entry which is preliminary data.</text>
</comment>
<dbReference type="PANTHER" id="PTHR42711:SF5">
    <property type="entry name" value="ABC TRANSPORTER ATP-BINDING PROTEIN NATA"/>
    <property type="match status" value="1"/>
</dbReference>
<dbReference type="AlphaFoldDB" id="A0A919UGW7"/>
<keyword evidence="8" id="KW-0472">Membrane</keyword>
<protein>
    <submittedName>
        <fullName evidence="11">ABC transporter</fullName>
    </submittedName>
</protein>
<comment type="subcellular location">
    <subcellularLocation>
        <location evidence="1">Cell membrane</location>
        <topology evidence="1">Peripheral membrane protein</topology>
    </subcellularLocation>
</comment>
<evidence type="ECO:0000256" key="8">
    <source>
        <dbReference type="ARBA" id="ARBA00023136"/>
    </source>
</evidence>
<reference evidence="11" key="1">
    <citation type="submission" date="2021-01" db="EMBL/GenBank/DDBJ databases">
        <title>Whole genome shotgun sequence of Demequina activiva NBRC 110675.</title>
        <authorList>
            <person name="Komaki H."/>
            <person name="Tamura T."/>
        </authorList>
    </citation>
    <scope>NUCLEOTIDE SEQUENCE</scope>
    <source>
        <strain evidence="11">NBRC 110675</strain>
    </source>
</reference>
<dbReference type="CDD" id="cd03230">
    <property type="entry name" value="ABC_DR_subfamily_A"/>
    <property type="match status" value="1"/>
</dbReference>
<evidence type="ECO:0000256" key="4">
    <source>
        <dbReference type="ARBA" id="ARBA00022475"/>
    </source>
</evidence>
<keyword evidence="5" id="KW-0547">Nucleotide-binding</keyword>
<dbReference type="Proteomes" id="UP000652354">
    <property type="component" value="Unassembled WGS sequence"/>
</dbReference>